<dbReference type="FunFam" id="2.160.10.10:FF:000025">
    <property type="entry name" value="Hexapeptide-repeat containing-acetyltransferase"/>
    <property type="match status" value="1"/>
</dbReference>
<evidence type="ECO:0000259" key="5">
    <source>
        <dbReference type="SMART" id="SM01266"/>
    </source>
</evidence>
<dbReference type="InterPro" id="IPR011004">
    <property type="entry name" value="Trimer_LpxA-like_sf"/>
</dbReference>
<evidence type="ECO:0000256" key="4">
    <source>
        <dbReference type="SAM" id="Coils"/>
    </source>
</evidence>
<keyword evidence="2" id="KW-0808">Transferase</keyword>
<dbReference type="SMART" id="SM01266">
    <property type="entry name" value="Mac"/>
    <property type="match status" value="1"/>
</dbReference>
<dbReference type="PANTHER" id="PTHR23416:SF23">
    <property type="entry name" value="ACETYLTRANSFERASE C18B11.09C-RELATED"/>
    <property type="match status" value="1"/>
</dbReference>
<dbReference type="InterPro" id="IPR024688">
    <property type="entry name" value="Mac_dom"/>
</dbReference>
<dbReference type="InterPro" id="IPR001451">
    <property type="entry name" value="Hexapep"/>
</dbReference>
<dbReference type="PROSITE" id="PS00101">
    <property type="entry name" value="HEXAPEP_TRANSFERASES"/>
    <property type="match status" value="1"/>
</dbReference>
<organism evidence="6 7">
    <name type="scientific">Circinella minor</name>
    <dbReference type="NCBI Taxonomy" id="1195481"/>
    <lineage>
        <taxon>Eukaryota</taxon>
        <taxon>Fungi</taxon>
        <taxon>Fungi incertae sedis</taxon>
        <taxon>Mucoromycota</taxon>
        <taxon>Mucoromycotina</taxon>
        <taxon>Mucoromycetes</taxon>
        <taxon>Mucorales</taxon>
        <taxon>Lichtheimiaceae</taxon>
        <taxon>Circinella</taxon>
    </lineage>
</organism>
<dbReference type="Proteomes" id="UP000646827">
    <property type="component" value="Unassembled WGS sequence"/>
</dbReference>
<comment type="caution">
    <text evidence="6">The sequence shown here is derived from an EMBL/GenBank/DDBJ whole genome shotgun (WGS) entry which is preliminary data.</text>
</comment>
<dbReference type="InterPro" id="IPR051159">
    <property type="entry name" value="Hexapeptide_acetyltransf"/>
</dbReference>
<dbReference type="Pfam" id="PF12464">
    <property type="entry name" value="Mac"/>
    <property type="match status" value="1"/>
</dbReference>
<reference evidence="6 7" key="1">
    <citation type="submission" date="2020-12" db="EMBL/GenBank/DDBJ databases">
        <title>Metabolic potential, ecology and presence of endohyphal bacteria is reflected in genomic diversity of Mucoromycotina.</title>
        <authorList>
            <person name="Muszewska A."/>
            <person name="Okrasinska A."/>
            <person name="Steczkiewicz K."/>
            <person name="Drgas O."/>
            <person name="Orlowska M."/>
            <person name="Perlinska-Lenart U."/>
            <person name="Aleksandrzak-Piekarczyk T."/>
            <person name="Szatraj K."/>
            <person name="Zielenkiewicz U."/>
            <person name="Pilsyk S."/>
            <person name="Malc E."/>
            <person name="Mieczkowski P."/>
            <person name="Kruszewska J.S."/>
            <person name="Biernat P."/>
            <person name="Pawlowska J."/>
        </authorList>
    </citation>
    <scope>NUCLEOTIDE SEQUENCE [LARGE SCALE GENOMIC DNA]</scope>
    <source>
        <strain evidence="6 7">CBS 142.35</strain>
    </source>
</reference>
<dbReference type="GO" id="GO:0016407">
    <property type="term" value="F:acetyltransferase activity"/>
    <property type="evidence" value="ECO:0007669"/>
    <property type="project" value="InterPro"/>
</dbReference>
<keyword evidence="4" id="KW-0175">Coiled coil</keyword>
<protein>
    <recommendedName>
        <fullName evidence="5">Maltose/galactoside acetyltransferase domain-containing protein</fullName>
    </recommendedName>
</protein>
<dbReference type="EMBL" id="JAEPRB010000023">
    <property type="protein sequence ID" value="KAG2225842.1"/>
    <property type="molecule type" value="Genomic_DNA"/>
</dbReference>
<evidence type="ECO:0000313" key="6">
    <source>
        <dbReference type="EMBL" id="KAG2225842.1"/>
    </source>
</evidence>
<comment type="similarity">
    <text evidence="1">Belongs to the transferase hexapeptide repeat family.</text>
</comment>
<dbReference type="Gene3D" id="2.160.10.10">
    <property type="entry name" value="Hexapeptide repeat proteins"/>
    <property type="match status" value="1"/>
</dbReference>
<accession>A0A8H7SAM3</accession>
<name>A0A8H7SAM3_9FUNG</name>
<dbReference type="SUPFAM" id="SSF51161">
    <property type="entry name" value="Trimeric LpxA-like enzymes"/>
    <property type="match status" value="1"/>
</dbReference>
<dbReference type="PANTHER" id="PTHR23416">
    <property type="entry name" value="SIALIC ACID SYNTHASE-RELATED"/>
    <property type="match status" value="1"/>
</dbReference>
<evidence type="ECO:0000256" key="3">
    <source>
        <dbReference type="ARBA" id="ARBA00023315"/>
    </source>
</evidence>
<dbReference type="CDD" id="cd03357">
    <property type="entry name" value="LbH_MAT_GAT"/>
    <property type="match status" value="1"/>
</dbReference>
<proteinExistence type="inferred from homology"/>
<evidence type="ECO:0000313" key="7">
    <source>
        <dbReference type="Proteomes" id="UP000646827"/>
    </source>
</evidence>
<feature type="domain" description="Maltose/galactoside acetyltransferase" evidence="5">
    <location>
        <begin position="5"/>
        <end position="57"/>
    </location>
</feature>
<dbReference type="OrthoDB" id="25818at2759"/>
<dbReference type="InterPro" id="IPR018357">
    <property type="entry name" value="Hexapep_transf_CS"/>
</dbReference>
<sequence length="187" mass="20718">MPTEKEKMLSGETYIPWDEELTADRDRAEVLQNELNEAKTREAQKKAAQRLFGHFGKNSHLRPNFRCDYGYNIFIGDDVDINYDCTFLDVGKVTIGDRTLFGPGVHIYSVNHPLDPEERRKAPVEYGKNVSIGHDVWIGGRVTICPGVSIGNGVTVGAGSLVTKDVPDNVLVVGSPAKIVKSFNKKE</sequence>
<feature type="coiled-coil region" evidence="4">
    <location>
        <begin position="21"/>
        <end position="51"/>
    </location>
</feature>
<evidence type="ECO:0000256" key="2">
    <source>
        <dbReference type="ARBA" id="ARBA00022679"/>
    </source>
</evidence>
<dbReference type="Pfam" id="PF00132">
    <property type="entry name" value="Hexapep"/>
    <property type="match status" value="1"/>
</dbReference>
<dbReference type="GO" id="GO:0008374">
    <property type="term" value="F:O-acyltransferase activity"/>
    <property type="evidence" value="ECO:0007669"/>
    <property type="project" value="TreeGrafter"/>
</dbReference>
<evidence type="ECO:0000256" key="1">
    <source>
        <dbReference type="ARBA" id="ARBA00007274"/>
    </source>
</evidence>
<keyword evidence="7" id="KW-1185">Reference proteome</keyword>
<gene>
    <name evidence="6" type="ORF">INT45_007086</name>
</gene>
<keyword evidence="3" id="KW-0012">Acyltransferase</keyword>
<dbReference type="AlphaFoldDB" id="A0A8H7SAM3"/>